<reference evidence="1" key="1">
    <citation type="journal article" date="2019" name="Sci. Rep.">
        <title>Draft genome of Tanacetum cinerariifolium, the natural source of mosquito coil.</title>
        <authorList>
            <person name="Yamashiro T."/>
            <person name="Shiraishi A."/>
            <person name="Satake H."/>
            <person name="Nakayama K."/>
        </authorList>
    </citation>
    <scope>NUCLEOTIDE SEQUENCE</scope>
</reference>
<comment type="caution">
    <text evidence="1">The sequence shown here is derived from an EMBL/GenBank/DDBJ whole genome shotgun (WGS) entry which is preliminary data.</text>
</comment>
<accession>A0A699VU29</accession>
<feature type="non-terminal residue" evidence="1">
    <location>
        <position position="158"/>
    </location>
</feature>
<proteinExistence type="predicted"/>
<evidence type="ECO:0000313" key="1">
    <source>
        <dbReference type="EMBL" id="GFD39082.1"/>
    </source>
</evidence>
<dbReference type="AlphaFoldDB" id="A0A699VU29"/>
<sequence>VLGVLRSKDQVVSQGNTTVFGGIGVELTTTTGSPGRTAATRVTGPDDFSYKGVGDSRSIRRGFIFQPDNQGEFNFTLVFRYLDNELGGTPKDNLLLFRSLNGTVPFEKLNKTSTTSNTLTREAIAGTLNATFTLGNRDNPLPVTLVSFTAAPTAQGMA</sequence>
<name>A0A699VU29_TANCI</name>
<protein>
    <submittedName>
        <fullName evidence="1">Uncharacterized protein</fullName>
    </submittedName>
</protein>
<gene>
    <name evidence="1" type="ORF">Tci_911051</name>
</gene>
<feature type="non-terminal residue" evidence="1">
    <location>
        <position position="1"/>
    </location>
</feature>
<dbReference type="EMBL" id="BKCJ011510883">
    <property type="protein sequence ID" value="GFD39082.1"/>
    <property type="molecule type" value="Genomic_DNA"/>
</dbReference>
<organism evidence="1">
    <name type="scientific">Tanacetum cinerariifolium</name>
    <name type="common">Dalmatian daisy</name>
    <name type="synonym">Chrysanthemum cinerariifolium</name>
    <dbReference type="NCBI Taxonomy" id="118510"/>
    <lineage>
        <taxon>Eukaryota</taxon>
        <taxon>Viridiplantae</taxon>
        <taxon>Streptophyta</taxon>
        <taxon>Embryophyta</taxon>
        <taxon>Tracheophyta</taxon>
        <taxon>Spermatophyta</taxon>
        <taxon>Magnoliopsida</taxon>
        <taxon>eudicotyledons</taxon>
        <taxon>Gunneridae</taxon>
        <taxon>Pentapetalae</taxon>
        <taxon>asterids</taxon>
        <taxon>campanulids</taxon>
        <taxon>Asterales</taxon>
        <taxon>Asteraceae</taxon>
        <taxon>Asteroideae</taxon>
        <taxon>Anthemideae</taxon>
        <taxon>Anthemidinae</taxon>
        <taxon>Tanacetum</taxon>
    </lineage>
</organism>